<gene>
    <name evidence="3" type="ORF">IV45_GL001221</name>
</gene>
<dbReference type="RefSeq" id="WP_083487226.1">
    <property type="nucleotide sequence ID" value="NZ_JQBW01000004.1"/>
</dbReference>
<dbReference type="PROSITE" id="PS50044">
    <property type="entry name" value="SIGMA54_3"/>
    <property type="match status" value="1"/>
</dbReference>
<comment type="caution">
    <text evidence="3">The sequence shown here is derived from an EMBL/GenBank/DDBJ whole genome shotgun (WGS) entry which is preliminary data.</text>
</comment>
<dbReference type="Proteomes" id="UP000050934">
    <property type="component" value="Unassembled WGS sequence"/>
</dbReference>
<dbReference type="InterPro" id="IPR010982">
    <property type="entry name" value="Lambda_DNA-bd_dom_sf"/>
</dbReference>
<proteinExistence type="predicted"/>
<dbReference type="PANTHER" id="PTHR46558:SF11">
    <property type="entry name" value="HTH-TYPE TRANSCRIPTIONAL REGULATOR XRE"/>
    <property type="match status" value="1"/>
</dbReference>
<dbReference type="SUPFAM" id="SSF47413">
    <property type="entry name" value="lambda repressor-like DNA-binding domains"/>
    <property type="match status" value="1"/>
</dbReference>
<dbReference type="PATRIC" id="fig|396268.3.peg.1233"/>
<dbReference type="GO" id="GO:0003677">
    <property type="term" value="F:DNA binding"/>
    <property type="evidence" value="ECO:0007669"/>
    <property type="project" value="UniProtKB-KW"/>
</dbReference>
<dbReference type="EMBL" id="JQBW01000004">
    <property type="protein sequence ID" value="KRN59477.1"/>
    <property type="molecule type" value="Genomic_DNA"/>
</dbReference>
<organism evidence="3 4">
    <name type="scientific">Limosilactobacillus secaliphilus</name>
    <dbReference type="NCBI Taxonomy" id="396268"/>
    <lineage>
        <taxon>Bacteria</taxon>
        <taxon>Bacillati</taxon>
        <taxon>Bacillota</taxon>
        <taxon>Bacilli</taxon>
        <taxon>Lactobacillales</taxon>
        <taxon>Lactobacillaceae</taxon>
        <taxon>Limosilactobacillus</taxon>
    </lineage>
</organism>
<keyword evidence="4" id="KW-1185">Reference proteome</keyword>
<dbReference type="PROSITE" id="PS50943">
    <property type="entry name" value="HTH_CROC1"/>
    <property type="match status" value="1"/>
</dbReference>
<dbReference type="OrthoDB" id="2364157at2"/>
<reference evidence="3 4" key="1">
    <citation type="journal article" date="2015" name="Genome Announc.">
        <title>Expanding the biotechnology potential of lactobacilli through comparative genomics of 213 strains and associated genera.</title>
        <authorList>
            <person name="Sun Z."/>
            <person name="Harris H.M."/>
            <person name="McCann A."/>
            <person name="Guo C."/>
            <person name="Argimon S."/>
            <person name="Zhang W."/>
            <person name="Yang X."/>
            <person name="Jeffery I.B."/>
            <person name="Cooney J.C."/>
            <person name="Kagawa T.F."/>
            <person name="Liu W."/>
            <person name="Song Y."/>
            <person name="Salvetti E."/>
            <person name="Wrobel A."/>
            <person name="Rasinkangas P."/>
            <person name="Parkhill J."/>
            <person name="Rea M.C."/>
            <person name="O'Sullivan O."/>
            <person name="Ritari J."/>
            <person name="Douillard F.P."/>
            <person name="Paul Ross R."/>
            <person name="Yang R."/>
            <person name="Briner A.E."/>
            <person name="Felis G.E."/>
            <person name="de Vos W.M."/>
            <person name="Barrangou R."/>
            <person name="Klaenhammer T.R."/>
            <person name="Caufield P.W."/>
            <person name="Cui Y."/>
            <person name="Zhang H."/>
            <person name="O'Toole P.W."/>
        </authorList>
    </citation>
    <scope>NUCLEOTIDE SEQUENCE [LARGE SCALE GENOMIC DNA]</scope>
    <source>
        <strain evidence="3 4">DSM 17896</strain>
    </source>
</reference>
<feature type="domain" description="HTH cro/C1-type" evidence="2">
    <location>
        <begin position="11"/>
        <end position="65"/>
    </location>
</feature>
<dbReference type="SMART" id="SM00530">
    <property type="entry name" value="HTH_XRE"/>
    <property type="match status" value="1"/>
</dbReference>
<protein>
    <recommendedName>
        <fullName evidence="2">HTH cro/C1-type domain-containing protein</fullName>
    </recommendedName>
</protein>
<keyword evidence="1" id="KW-0238">DNA-binding</keyword>
<evidence type="ECO:0000259" key="2">
    <source>
        <dbReference type="PROSITE" id="PS50943"/>
    </source>
</evidence>
<dbReference type="Pfam" id="PF01381">
    <property type="entry name" value="HTH_3"/>
    <property type="match status" value="1"/>
</dbReference>
<dbReference type="STRING" id="396268.IV45_GL001221"/>
<evidence type="ECO:0000313" key="4">
    <source>
        <dbReference type="Proteomes" id="UP000050934"/>
    </source>
</evidence>
<dbReference type="InterPro" id="IPR001387">
    <property type="entry name" value="Cro/C1-type_HTH"/>
</dbReference>
<dbReference type="CDD" id="cd00093">
    <property type="entry name" value="HTH_XRE"/>
    <property type="match status" value="1"/>
</dbReference>
<name>A0A0R2I9Z4_9LACO</name>
<evidence type="ECO:0000313" key="3">
    <source>
        <dbReference type="EMBL" id="KRN59477.1"/>
    </source>
</evidence>
<accession>A0A0R2I9Z4</accession>
<sequence>MSKNEKPHNRIAELRKEKGLTLQQVADAIGVGNNTISRYETGKREPKLETWLKLADFFDVPVTYLQGFDVSKIVSKSNVYGQSLMRILDFENNKTNLTNAEQDELTIAIGNLLGFITNILPYANANCDSETRKKNLKEFYKLIGNLSYVLLGKKPLISSGVPTFCPGNQKELLQVLNKINGLFVD</sequence>
<dbReference type="Gene3D" id="1.10.260.40">
    <property type="entry name" value="lambda repressor-like DNA-binding domains"/>
    <property type="match status" value="1"/>
</dbReference>
<dbReference type="PANTHER" id="PTHR46558">
    <property type="entry name" value="TRACRIPTIONAL REGULATORY PROTEIN-RELATED-RELATED"/>
    <property type="match status" value="1"/>
</dbReference>
<dbReference type="AlphaFoldDB" id="A0A0R2I9Z4"/>
<evidence type="ECO:0000256" key="1">
    <source>
        <dbReference type="ARBA" id="ARBA00023125"/>
    </source>
</evidence>